<accession>A0A1H3M087</accession>
<comment type="function">
    <text evidence="6">Cleaves peptides in various proteins in a process that requires ATP hydrolysis. Has a chymotrypsin-like activity. Plays a major role in the degradation of misfolded proteins.</text>
</comment>
<dbReference type="GO" id="GO:0051117">
    <property type="term" value="F:ATPase binding"/>
    <property type="evidence" value="ECO:0007669"/>
    <property type="project" value="TreeGrafter"/>
</dbReference>
<comment type="subunit">
    <text evidence="6">Fourteen ClpP subunits assemble into 2 heptameric rings which stack back to back to give a disk-like structure with a central cavity, resembling the structure of eukaryotic proteasomes.</text>
</comment>
<evidence type="ECO:0000256" key="6">
    <source>
        <dbReference type="HAMAP-Rule" id="MF_00444"/>
    </source>
</evidence>
<dbReference type="PRINTS" id="PR00127">
    <property type="entry name" value="CLPPROTEASEP"/>
</dbReference>
<dbReference type="NCBIfam" id="NF009205">
    <property type="entry name" value="PRK12553.1"/>
    <property type="match status" value="1"/>
</dbReference>
<comment type="similarity">
    <text evidence="1 6 7">Belongs to the peptidase S14 family.</text>
</comment>
<dbReference type="InterPro" id="IPR001907">
    <property type="entry name" value="ClpP"/>
</dbReference>
<dbReference type="GO" id="GO:0006515">
    <property type="term" value="P:protein quality control for misfolded or incompletely synthesized proteins"/>
    <property type="evidence" value="ECO:0007669"/>
    <property type="project" value="TreeGrafter"/>
</dbReference>
<keyword evidence="4 6" id="KW-0378">Hydrolase</keyword>
<dbReference type="SUPFAM" id="SSF52096">
    <property type="entry name" value="ClpP/crotonase"/>
    <property type="match status" value="1"/>
</dbReference>
<feature type="active site" evidence="6">
    <location>
        <position position="115"/>
    </location>
</feature>
<gene>
    <name evidence="6" type="primary">clpP</name>
    <name evidence="8" type="ORF">SAMN05216554_1201</name>
</gene>
<dbReference type="EMBL" id="FNPZ01000001">
    <property type="protein sequence ID" value="SDY69688.1"/>
    <property type="molecule type" value="Genomic_DNA"/>
</dbReference>
<keyword evidence="9" id="KW-1185">Reference proteome</keyword>
<dbReference type="NCBIfam" id="NF001368">
    <property type="entry name" value="PRK00277.1"/>
    <property type="match status" value="1"/>
</dbReference>
<feature type="active site" description="Nucleophile" evidence="6">
    <location>
        <position position="90"/>
    </location>
</feature>
<reference evidence="8 9" key="1">
    <citation type="submission" date="2016-10" db="EMBL/GenBank/DDBJ databases">
        <authorList>
            <person name="de Groot N.N."/>
        </authorList>
    </citation>
    <scope>NUCLEOTIDE SEQUENCE [LARGE SCALE GENOMIC DNA]</scope>
    <source>
        <strain evidence="8 9">CGMCC 4.3491</strain>
    </source>
</reference>
<dbReference type="HAMAP" id="MF_00444">
    <property type="entry name" value="ClpP"/>
    <property type="match status" value="1"/>
</dbReference>
<dbReference type="PANTHER" id="PTHR10381:SF70">
    <property type="entry name" value="ATP-DEPENDENT CLP PROTEASE PROTEOLYTIC SUBUNIT"/>
    <property type="match status" value="1"/>
</dbReference>
<evidence type="ECO:0000256" key="3">
    <source>
        <dbReference type="ARBA" id="ARBA00022670"/>
    </source>
</evidence>
<dbReference type="EC" id="3.4.21.92" evidence="6"/>
<keyword evidence="2 6" id="KW-0963">Cytoplasm</keyword>
<evidence type="ECO:0000256" key="5">
    <source>
        <dbReference type="ARBA" id="ARBA00022825"/>
    </source>
</evidence>
<dbReference type="FunFam" id="3.90.226.10:FF:000002">
    <property type="entry name" value="ATP-dependent Clp protease proteolytic subunit"/>
    <property type="match status" value="1"/>
</dbReference>
<dbReference type="PANTHER" id="PTHR10381">
    <property type="entry name" value="ATP-DEPENDENT CLP PROTEASE PROTEOLYTIC SUBUNIT"/>
    <property type="match status" value="1"/>
</dbReference>
<evidence type="ECO:0000256" key="4">
    <source>
        <dbReference type="ARBA" id="ARBA00022801"/>
    </source>
</evidence>
<keyword evidence="5 6" id="KW-0720">Serine protease</keyword>
<dbReference type="GO" id="GO:0004176">
    <property type="term" value="F:ATP-dependent peptidase activity"/>
    <property type="evidence" value="ECO:0007669"/>
    <property type="project" value="InterPro"/>
</dbReference>
<dbReference type="GO" id="GO:0009368">
    <property type="term" value="C:endopeptidase Clp complex"/>
    <property type="evidence" value="ECO:0007669"/>
    <property type="project" value="TreeGrafter"/>
</dbReference>
<evidence type="ECO:0000256" key="7">
    <source>
        <dbReference type="RuleBase" id="RU003567"/>
    </source>
</evidence>
<dbReference type="Pfam" id="PF00574">
    <property type="entry name" value="CLP_protease"/>
    <property type="match status" value="1"/>
</dbReference>
<comment type="catalytic activity">
    <reaction evidence="6">
        <text>Hydrolysis of proteins to small peptides in the presence of ATP and magnesium. alpha-casein is the usual test substrate. In the absence of ATP, only oligopeptides shorter than five residues are hydrolyzed (such as succinyl-Leu-Tyr-|-NHMec, and Leu-Tyr-Leu-|-Tyr-Trp, in which cleavage of the -Tyr-|-Leu- and -Tyr-|-Trp bonds also occurs).</text>
        <dbReference type="EC" id="3.4.21.92"/>
    </reaction>
</comment>
<dbReference type="RefSeq" id="WP_092550109.1">
    <property type="nucleotide sequence ID" value="NZ_FNPZ01000001.1"/>
</dbReference>
<dbReference type="Gene3D" id="3.90.226.10">
    <property type="entry name" value="2-enoyl-CoA Hydratase, Chain A, domain 1"/>
    <property type="match status" value="1"/>
</dbReference>
<dbReference type="Proteomes" id="UP000198891">
    <property type="component" value="Unassembled WGS sequence"/>
</dbReference>
<dbReference type="AlphaFoldDB" id="A0A1H3M087"/>
<evidence type="ECO:0000313" key="9">
    <source>
        <dbReference type="Proteomes" id="UP000198891"/>
    </source>
</evidence>
<keyword evidence="3 6" id="KW-0645">Protease</keyword>
<dbReference type="InterPro" id="IPR023562">
    <property type="entry name" value="ClpP/TepA"/>
</dbReference>
<dbReference type="STRING" id="381665.SAMN05216554_1201"/>
<sequence length="196" mass="21036">MTDAPTTGDPQLYQRLLDERIVFLGSEVTDVVANEICAKLLLLNAVAPEKDIYLYINSPGGSVTSGFAIYDTMNFVQADVATVALGFAASMGQFLLSSGTPGKRYALPNASVVMHQPHGGFGGSAADIQTQAKQILAFKHRMAELTSAQTGRTVDQITADADRDRWFTAEESREYGFVDHIVTSAQGLRGQAMSLA</sequence>
<evidence type="ECO:0000313" key="8">
    <source>
        <dbReference type="EMBL" id="SDY69688.1"/>
    </source>
</evidence>
<dbReference type="CDD" id="cd07017">
    <property type="entry name" value="S14_ClpP_2"/>
    <property type="match status" value="1"/>
</dbReference>
<evidence type="ECO:0000256" key="1">
    <source>
        <dbReference type="ARBA" id="ARBA00007039"/>
    </source>
</evidence>
<dbReference type="OrthoDB" id="9802800at2"/>
<protein>
    <recommendedName>
        <fullName evidence="6 7">ATP-dependent Clp protease proteolytic subunit</fullName>
        <ecNumber evidence="6">3.4.21.92</ecNumber>
    </recommendedName>
    <alternativeName>
        <fullName evidence="6">Endopeptidase Clp</fullName>
    </alternativeName>
</protein>
<comment type="subcellular location">
    <subcellularLocation>
        <location evidence="6">Cytoplasm</location>
    </subcellularLocation>
</comment>
<name>A0A1H3M087_9MICO</name>
<dbReference type="InterPro" id="IPR029045">
    <property type="entry name" value="ClpP/crotonase-like_dom_sf"/>
</dbReference>
<dbReference type="GO" id="GO:0005737">
    <property type="term" value="C:cytoplasm"/>
    <property type="evidence" value="ECO:0007669"/>
    <property type="project" value="UniProtKB-SubCell"/>
</dbReference>
<evidence type="ECO:0000256" key="2">
    <source>
        <dbReference type="ARBA" id="ARBA00022490"/>
    </source>
</evidence>
<proteinExistence type="inferred from homology"/>
<organism evidence="8 9">
    <name type="scientific">Herbiconiux ginsengi</name>
    <dbReference type="NCBI Taxonomy" id="381665"/>
    <lineage>
        <taxon>Bacteria</taxon>
        <taxon>Bacillati</taxon>
        <taxon>Actinomycetota</taxon>
        <taxon>Actinomycetes</taxon>
        <taxon>Micrococcales</taxon>
        <taxon>Microbacteriaceae</taxon>
        <taxon>Herbiconiux</taxon>
    </lineage>
</organism>
<dbReference type="GO" id="GO:0004252">
    <property type="term" value="F:serine-type endopeptidase activity"/>
    <property type="evidence" value="ECO:0007669"/>
    <property type="project" value="UniProtKB-UniRule"/>
</dbReference>